<keyword evidence="2" id="KW-1185">Reference proteome</keyword>
<protein>
    <submittedName>
        <fullName evidence="1">Uncharacterized protein</fullName>
    </submittedName>
</protein>
<gene>
    <name evidence="1" type="ORF">OLEA9_A065577</name>
</gene>
<evidence type="ECO:0000313" key="2">
    <source>
        <dbReference type="Proteomes" id="UP000594638"/>
    </source>
</evidence>
<dbReference type="Gramene" id="OE9A065577T1">
    <property type="protein sequence ID" value="OE9A065577C1"/>
    <property type="gene ID" value="OE9A065577"/>
</dbReference>
<accession>A0A8S0RXX4</accession>
<comment type="caution">
    <text evidence="1">The sequence shown here is derived from an EMBL/GenBank/DDBJ whole genome shotgun (WGS) entry which is preliminary data.</text>
</comment>
<dbReference type="EMBL" id="CACTIH010003755">
    <property type="protein sequence ID" value="CAA2984207.1"/>
    <property type="molecule type" value="Genomic_DNA"/>
</dbReference>
<name>A0A8S0RXX4_OLEEU</name>
<evidence type="ECO:0000313" key="1">
    <source>
        <dbReference type="EMBL" id="CAA2984207.1"/>
    </source>
</evidence>
<dbReference type="AlphaFoldDB" id="A0A8S0RXX4"/>
<organism evidence="1 2">
    <name type="scientific">Olea europaea subsp. europaea</name>
    <dbReference type="NCBI Taxonomy" id="158383"/>
    <lineage>
        <taxon>Eukaryota</taxon>
        <taxon>Viridiplantae</taxon>
        <taxon>Streptophyta</taxon>
        <taxon>Embryophyta</taxon>
        <taxon>Tracheophyta</taxon>
        <taxon>Spermatophyta</taxon>
        <taxon>Magnoliopsida</taxon>
        <taxon>eudicotyledons</taxon>
        <taxon>Gunneridae</taxon>
        <taxon>Pentapetalae</taxon>
        <taxon>asterids</taxon>
        <taxon>lamiids</taxon>
        <taxon>Lamiales</taxon>
        <taxon>Oleaceae</taxon>
        <taxon>Oleeae</taxon>
        <taxon>Olea</taxon>
    </lineage>
</organism>
<proteinExistence type="predicted"/>
<reference evidence="1 2" key="1">
    <citation type="submission" date="2019-12" db="EMBL/GenBank/DDBJ databases">
        <authorList>
            <person name="Alioto T."/>
            <person name="Alioto T."/>
            <person name="Gomez Garrido J."/>
        </authorList>
    </citation>
    <scope>NUCLEOTIDE SEQUENCE [LARGE SCALE GENOMIC DNA]</scope>
</reference>
<sequence>SSRSGPPWEAHRPLRNVAVQPAANLDQSTHVSRPFRVFMQLGLHGIHSKATDPG</sequence>
<dbReference type="Proteomes" id="UP000594638">
    <property type="component" value="Unassembled WGS sequence"/>
</dbReference>
<feature type="non-terminal residue" evidence="1">
    <location>
        <position position="54"/>
    </location>
</feature>
<feature type="non-terminal residue" evidence="1">
    <location>
        <position position="1"/>
    </location>
</feature>